<comment type="caution">
    <text evidence="4">The sequence shown here is derived from an EMBL/GenBank/DDBJ whole genome shotgun (WGS) entry which is preliminary data.</text>
</comment>
<feature type="transmembrane region" description="Helical" evidence="2">
    <location>
        <begin position="368"/>
        <end position="386"/>
    </location>
</feature>
<dbReference type="Pfam" id="PF07916">
    <property type="entry name" value="TraG_N"/>
    <property type="match status" value="1"/>
</dbReference>
<proteinExistence type="predicted"/>
<accession>A0A5W8FQH6</accession>
<feature type="transmembrane region" description="Helical" evidence="2">
    <location>
        <begin position="32"/>
        <end position="52"/>
    </location>
</feature>
<evidence type="ECO:0000256" key="1">
    <source>
        <dbReference type="SAM" id="MobiDB-lite"/>
    </source>
</evidence>
<feature type="transmembrane region" description="Helical" evidence="2">
    <location>
        <begin position="58"/>
        <end position="75"/>
    </location>
</feature>
<keyword evidence="2" id="KW-1133">Transmembrane helix</keyword>
<reference evidence="4" key="1">
    <citation type="submission" date="2018-07" db="EMBL/GenBank/DDBJ databases">
        <authorList>
            <person name="Ashton P.M."/>
            <person name="Dallman T."/>
            <person name="Nair S."/>
            <person name="De Pinna E."/>
            <person name="Peters T."/>
            <person name="Grant K."/>
        </authorList>
    </citation>
    <scope>NUCLEOTIDE SEQUENCE</scope>
    <source>
        <strain evidence="4">516939</strain>
    </source>
</reference>
<evidence type="ECO:0000313" key="4">
    <source>
        <dbReference type="EMBL" id="EBY0600920.1"/>
    </source>
</evidence>
<feature type="domain" description="TraG N-terminal Proteobacteria" evidence="3">
    <location>
        <begin position="4"/>
        <end position="457"/>
    </location>
</feature>
<feature type="compositionally biased region" description="Low complexity" evidence="1">
    <location>
        <begin position="718"/>
        <end position="734"/>
    </location>
</feature>
<dbReference type="AlphaFoldDB" id="A0A5W8FQH6"/>
<sequence>MTDTIYVMSGGSFFNAAFNGVAALFRTSTWDTLFSIVGFFSAMVLFWFYVRSNDPKEVVKFIAVFLFITSVLIIPKRTVHIVDLTNPASVYRVDNVPAGLAIPFRFVTSFGASLTKAFELVFHTPDSVTYSKTGMLFGANLMANTTDMMSQNGHLSQLFGEYVKQCVIGDIMLTTKYTMQELMHSTNPYELIFRKPSPLRGVIVPYGNNLTGPGFQTCEELAKNVLKPAMEVETRQGGKTWDYYVKRLFGTRASAHSLFSQMMADSYGFYYQGGRSASEIMRQNVTMSALRQGITSHSAASGNAASLVNLANVSSASKMRLSQAAAGGLSSTFTPVMHTVLMAMLVGMFPIIILLAAMHSLTIPVLKGYVLSIVYLQSWPPLYALLNYAMSFYLRGETTGLNFTLASTGSIQQTHSDIGLMAAWLSNAIPFIAAGLVFGLWRVVSQAGNYLGSSINSNASSAAAQATDGSWSFNNMQMDNVSGHKWDTNQSFRNGQMTTQHASGATTTKAQDGSLIHDARSGVSNLATDIQFGKMLSSGYQAQQREAESQVRSLSRGISHSSQLAGSQLSQWAQQRGNSDTFTQGADSSRATSQGQALSKLDSVVKAYAQQNGLSYSDSLAEVMSKSQAMNVGAGARGYADVATDKQIIGKLAKLGTGWSVGGQAHVEMGYTGSNGSSHSLSSDLANQSRNSQDLTAQQAKDVRESMDIINSTRATDSGSSTQNTSGSLSSQVSSSLSELQSQIRQYNDALNRSSEYAQMASYAENNSANINSNYSQEFVRYAHAVAPGRATTMLTDSADPQLRAEREQLAQQFVDEKLKPQLEQTYRENLTRTSEGMGDVSAPSGMAGDLQQQHRAGTATINRIAGEAGVQSAEHIGQQVSDVRQKVATSATETGQKMAEYGDNIGQERTKLSQEYQDKSGQFEQAKASEEERQHFLVGDDFNASEKLDDIKNKMKDVNPFKDDK</sequence>
<evidence type="ECO:0000256" key="2">
    <source>
        <dbReference type="SAM" id="Phobius"/>
    </source>
</evidence>
<organism evidence="4">
    <name type="scientific">Salmonella oranienberg</name>
    <dbReference type="NCBI Taxonomy" id="28147"/>
    <lineage>
        <taxon>Bacteria</taxon>
        <taxon>Pseudomonadati</taxon>
        <taxon>Pseudomonadota</taxon>
        <taxon>Gammaproteobacteria</taxon>
        <taxon>Enterobacterales</taxon>
        <taxon>Enterobacteriaceae</taxon>
        <taxon>Salmonella</taxon>
    </lineage>
</organism>
<gene>
    <name evidence="4" type="ORF">DUR78_19855</name>
</gene>
<keyword evidence="2" id="KW-0812">Transmembrane</keyword>
<dbReference type="InterPro" id="IPR012931">
    <property type="entry name" value="TraG_N_Proteobacteria"/>
</dbReference>
<dbReference type="NCBIfam" id="NF010295">
    <property type="entry name" value="PRK13735.1"/>
    <property type="match status" value="1"/>
</dbReference>
<keyword evidence="2" id="KW-0472">Membrane</keyword>
<feature type="compositionally biased region" description="Low complexity" evidence="1">
    <location>
        <begin position="674"/>
        <end position="689"/>
    </location>
</feature>
<protein>
    <submittedName>
        <fullName evidence="4">Conjugal transfer protein TraG</fullName>
    </submittedName>
</protein>
<dbReference type="EMBL" id="AAHMZU010000021">
    <property type="protein sequence ID" value="EBY0600920.1"/>
    <property type="molecule type" value="Genomic_DNA"/>
</dbReference>
<feature type="transmembrane region" description="Helical" evidence="2">
    <location>
        <begin position="6"/>
        <end position="25"/>
    </location>
</feature>
<name>A0A5W8FQH6_SALON</name>
<feature type="transmembrane region" description="Helical" evidence="2">
    <location>
        <begin position="340"/>
        <end position="362"/>
    </location>
</feature>
<evidence type="ECO:0000259" key="3">
    <source>
        <dbReference type="Pfam" id="PF07916"/>
    </source>
</evidence>
<feature type="region of interest" description="Disordered" evidence="1">
    <location>
        <begin position="916"/>
        <end position="946"/>
    </location>
</feature>
<feature type="region of interest" description="Disordered" evidence="1">
    <location>
        <begin position="565"/>
        <end position="595"/>
    </location>
</feature>
<feature type="region of interest" description="Disordered" evidence="1">
    <location>
        <begin position="670"/>
        <end position="734"/>
    </location>
</feature>
<feature type="compositionally biased region" description="Polar residues" evidence="1">
    <location>
        <begin position="690"/>
        <end position="699"/>
    </location>
</feature>